<sequence length="122" mass="14092">MKVREFVSSIPITYGLCIPSDNKAPREESCFFHNPELPKLNCVKTIYNVLYLASSVLPNPRNCLLSPLTIPTNKKRRSLWHQARESDDVKALSSKQGCNRNIQVFCLKEKVFLYDVREYSLQ</sequence>
<dbReference type="EMBL" id="BMAO01033985">
    <property type="protein sequence ID" value="GFQ93165.1"/>
    <property type="molecule type" value="Genomic_DNA"/>
</dbReference>
<keyword evidence="2" id="KW-1185">Reference proteome</keyword>
<evidence type="ECO:0000313" key="1">
    <source>
        <dbReference type="EMBL" id="GFQ93165.1"/>
    </source>
</evidence>
<protein>
    <submittedName>
        <fullName evidence="1">Uncharacterized protein</fullName>
    </submittedName>
</protein>
<proteinExistence type="predicted"/>
<dbReference type="Proteomes" id="UP000887116">
    <property type="component" value="Unassembled WGS sequence"/>
</dbReference>
<dbReference type="AlphaFoldDB" id="A0A8X6J600"/>
<comment type="caution">
    <text evidence="1">The sequence shown here is derived from an EMBL/GenBank/DDBJ whole genome shotgun (WGS) entry which is preliminary data.</text>
</comment>
<gene>
    <name evidence="1" type="ORF">TNCT_120781</name>
</gene>
<reference evidence="1" key="1">
    <citation type="submission" date="2020-07" db="EMBL/GenBank/DDBJ databases">
        <title>Multicomponent nature underlies the extraordinary mechanical properties of spider dragline silk.</title>
        <authorList>
            <person name="Kono N."/>
            <person name="Nakamura H."/>
            <person name="Mori M."/>
            <person name="Yoshida Y."/>
            <person name="Ohtoshi R."/>
            <person name="Malay A.D."/>
            <person name="Moran D.A.P."/>
            <person name="Tomita M."/>
            <person name="Numata K."/>
            <person name="Arakawa K."/>
        </authorList>
    </citation>
    <scope>NUCLEOTIDE SEQUENCE</scope>
</reference>
<name>A0A8X6J600_TRICU</name>
<evidence type="ECO:0000313" key="2">
    <source>
        <dbReference type="Proteomes" id="UP000887116"/>
    </source>
</evidence>
<accession>A0A8X6J600</accession>
<organism evidence="1 2">
    <name type="scientific">Trichonephila clavata</name>
    <name type="common">Joro spider</name>
    <name type="synonym">Nephila clavata</name>
    <dbReference type="NCBI Taxonomy" id="2740835"/>
    <lineage>
        <taxon>Eukaryota</taxon>
        <taxon>Metazoa</taxon>
        <taxon>Ecdysozoa</taxon>
        <taxon>Arthropoda</taxon>
        <taxon>Chelicerata</taxon>
        <taxon>Arachnida</taxon>
        <taxon>Araneae</taxon>
        <taxon>Araneomorphae</taxon>
        <taxon>Entelegynae</taxon>
        <taxon>Araneoidea</taxon>
        <taxon>Nephilidae</taxon>
        <taxon>Trichonephila</taxon>
    </lineage>
</organism>